<evidence type="ECO:0000313" key="2">
    <source>
        <dbReference type="EMBL" id="BAU47455.1"/>
    </source>
</evidence>
<dbReference type="KEGG" id="sva:SVA_0876"/>
<keyword evidence="2" id="KW-0808">Transferase</keyword>
<dbReference type="REBASE" id="138046">
    <property type="entry name" value="M.SvaN76ORF876P"/>
</dbReference>
<reference evidence="2 3" key="1">
    <citation type="submission" date="2015-08" db="EMBL/GenBank/DDBJ databases">
        <title>Complete genome sequence of Sulfurifustis variabilis.</title>
        <authorList>
            <person name="Miura A."/>
            <person name="Kojima H."/>
            <person name="Fukui M."/>
        </authorList>
    </citation>
    <scope>NUCLEOTIDE SEQUENCE [LARGE SCALE GENOMIC DNA]</scope>
    <source>
        <strain evidence="3">skN76</strain>
    </source>
</reference>
<evidence type="ECO:0000259" key="1">
    <source>
        <dbReference type="Pfam" id="PF06634"/>
    </source>
</evidence>
<dbReference type="Pfam" id="PF06634">
    <property type="entry name" value="DUF1156"/>
    <property type="match status" value="1"/>
</dbReference>
<evidence type="ECO:0000313" key="3">
    <source>
        <dbReference type="Proteomes" id="UP000218899"/>
    </source>
</evidence>
<keyword evidence="3" id="KW-1185">Reference proteome</keyword>
<gene>
    <name evidence="2" type="ORF">SVA_0876</name>
</gene>
<dbReference type="AlphaFoldDB" id="A0A1B4V2C4"/>
<dbReference type="RefSeq" id="WP_096459279.1">
    <property type="nucleotide sequence ID" value="NZ_AP014936.1"/>
</dbReference>
<name>A0A1B4V2C4_9GAMM</name>
<organism evidence="2 3">
    <name type="scientific">Sulfurifustis variabilis</name>
    <dbReference type="NCBI Taxonomy" id="1675686"/>
    <lineage>
        <taxon>Bacteria</taxon>
        <taxon>Pseudomonadati</taxon>
        <taxon>Pseudomonadota</taxon>
        <taxon>Gammaproteobacteria</taxon>
        <taxon>Acidiferrobacterales</taxon>
        <taxon>Acidiferrobacteraceae</taxon>
        <taxon>Sulfurifustis</taxon>
    </lineage>
</organism>
<dbReference type="EMBL" id="AP014936">
    <property type="protein sequence ID" value="BAU47455.1"/>
    <property type="molecule type" value="Genomic_DNA"/>
</dbReference>
<dbReference type="GO" id="GO:0008168">
    <property type="term" value="F:methyltransferase activity"/>
    <property type="evidence" value="ECO:0007669"/>
    <property type="project" value="UniProtKB-KW"/>
</dbReference>
<dbReference type="InterPro" id="IPR029063">
    <property type="entry name" value="SAM-dependent_MTases_sf"/>
</dbReference>
<dbReference type="SUPFAM" id="SSF53335">
    <property type="entry name" value="S-adenosyl-L-methionine-dependent methyltransferases"/>
    <property type="match status" value="2"/>
</dbReference>
<protein>
    <submittedName>
        <fullName evidence="2">DNA methylase</fullName>
    </submittedName>
</protein>
<sequence>MKNDYKRLIEVDLPIRRISNHARAEKNIRSGHPWQLHIWWARRPWGACRAVALASLIPAPTDERCPEEFVKTATSVLTEVGFKPADGSRQKVEDALLRFIGEFARWEAGGDPHWRSAARKLVKAMHPHAPHVFDPFSGYGAIPGEAARLGCESVASELNPVALLCLRTLLEAMPRHGESLIEKFNEGAEFVKAEAEKRLASYYPERNGKQVIAWLWARTVTCEGPGCGATVPLISQTTIAKGSRKAWIEVTGDPKTKEVRIAVRSGKFIPAGLKKTAGGGYAICPVCGFTTDKERVKAQGKEGRIAHRLYGVAMAIGTRQGKEYAEPMPEDLAAFDKAVAAWERTLKSNPDADPREKYPFHDPRAFTAGQYGIKTWGDLFSPRQKLALHTIGEILRDYEQRLAARGEDRSLVRDTVTALALSVSNTVHYLTTMSTWLSEGMISCFIAGNAIAMRWDWAEANPLVDTYAGGLDFSFKKSEEALASTIAIDNTTTTVMRADAANYPLPDDAAEMFFSDPPYYDVVPYADLSDLCYVWLKRFVGHAQPDLLSEDLTPKAEQIVVNPYAVEDGRGDQSPQRYQERMTQAFTEARRVLRPDGIGCVVFAHKGTAAWETLLASIIDAGFVVTASWPIDTERAARMRAYKSAALGSSVHIVVRPRENPDGSLRTQEVGDWRDVLAELPRKIRGWIRRLIHEGVVGADAIFACLGPALEIYSRHARVEKANGDQVFLREYLEHVWATISREALATIFEGADATGFEPDARLTAMWLWTLRTEAGDAAAAVDDEDDESESKAGNAKGYALEFDAVNNIAKGLGIHLEDLTSVVEISKGNARLLAVSERTRYLFGGAPEEPVKRGRKKAEQQDLFAELLDEADAEFARREKVILKPGATTLDRVHQAMILFATGRGEALKRLLVDDGAGRDARFWTLANALLALYPKSSEESRWVDGVLARKKGLGL</sequence>
<keyword evidence="2" id="KW-0489">Methyltransferase</keyword>
<dbReference type="Gene3D" id="3.40.50.150">
    <property type="entry name" value="Vaccinia Virus protein VP39"/>
    <property type="match status" value="1"/>
</dbReference>
<accession>A0A1B4V2C4</accession>
<feature type="domain" description="DUF1156" evidence="1">
    <location>
        <begin position="13"/>
        <end position="69"/>
    </location>
</feature>
<dbReference type="Proteomes" id="UP000218899">
    <property type="component" value="Chromosome"/>
</dbReference>
<dbReference type="InterPro" id="IPR009537">
    <property type="entry name" value="DUF1156"/>
</dbReference>
<dbReference type="GO" id="GO:0032259">
    <property type="term" value="P:methylation"/>
    <property type="evidence" value="ECO:0007669"/>
    <property type="project" value="UniProtKB-KW"/>
</dbReference>
<dbReference type="OrthoDB" id="3197274at2"/>
<proteinExistence type="predicted"/>